<keyword evidence="3" id="KW-1133">Transmembrane helix</keyword>
<name>A0A8J2PBG9_9HEXA</name>
<dbReference type="GO" id="GO:0006508">
    <property type="term" value="P:proteolysis"/>
    <property type="evidence" value="ECO:0007669"/>
    <property type="project" value="InterPro"/>
</dbReference>
<evidence type="ECO:0000259" key="4">
    <source>
        <dbReference type="PROSITE" id="PS50240"/>
    </source>
</evidence>
<feature type="transmembrane region" description="Helical" evidence="3">
    <location>
        <begin position="69"/>
        <end position="91"/>
    </location>
</feature>
<feature type="domain" description="Peptidase S1" evidence="4">
    <location>
        <begin position="21"/>
        <end position="167"/>
    </location>
</feature>
<keyword evidence="1" id="KW-1015">Disulfide bond</keyword>
<evidence type="ECO:0000256" key="1">
    <source>
        <dbReference type="ARBA" id="ARBA00023157"/>
    </source>
</evidence>
<proteinExistence type="inferred from homology"/>
<evidence type="ECO:0000313" key="6">
    <source>
        <dbReference type="Proteomes" id="UP000708208"/>
    </source>
</evidence>
<dbReference type="InterPro" id="IPR001254">
    <property type="entry name" value="Trypsin_dom"/>
</dbReference>
<comment type="caution">
    <text evidence="5">The sequence shown here is derived from an EMBL/GenBank/DDBJ whole genome shotgun (WGS) entry which is preliminary data.</text>
</comment>
<comment type="similarity">
    <text evidence="2">Belongs to the peptidase S1 family. CLIP subfamily.</text>
</comment>
<accession>A0A8J2PBG9</accession>
<organism evidence="5 6">
    <name type="scientific">Allacma fusca</name>
    <dbReference type="NCBI Taxonomy" id="39272"/>
    <lineage>
        <taxon>Eukaryota</taxon>
        <taxon>Metazoa</taxon>
        <taxon>Ecdysozoa</taxon>
        <taxon>Arthropoda</taxon>
        <taxon>Hexapoda</taxon>
        <taxon>Collembola</taxon>
        <taxon>Symphypleona</taxon>
        <taxon>Sminthuridae</taxon>
        <taxon>Allacma</taxon>
    </lineage>
</organism>
<dbReference type="GO" id="GO:0004252">
    <property type="term" value="F:serine-type endopeptidase activity"/>
    <property type="evidence" value="ECO:0007669"/>
    <property type="project" value="InterPro"/>
</dbReference>
<dbReference type="InterPro" id="IPR018114">
    <property type="entry name" value="TRYPSIN_HIS"/>
</dbReference>
<evidence type="ECO:0000313" key="5">
    <source>
        <dbReference type="EMBL" id="CAG7730926.1"/>
    </source>
</evidence>
<dbReference type="Proteomes" id="UP000708208">
    <property type="component" value="Unassembled WGS sequence"/>
</dbReference>
<keyword evidence="6" id="KW-1185">Reference proteome</keyword>
<dbReference type="SMART" id="SM00020">
    <property type="entry name" value="Tryp_SPc"/>
    <property type="match status" value="1"/>
</dbReference>
<dbReference type="InterPro" id="IPR051487">
    <property type="entry name" value="Ser/Thr_Proteases_Immune/Dev"/>
</dbReference>
<evidence type="ECO:0000256" key="3">
    <source>
        <dbReference type="SAM" id="Phobius"/>
    </source>
</evidence>
<feature type="non-terminal residue" evidence="5">
    <location>
        <position position="1"/>
    </location>
</feature>
<dbReference type="Pfam" id="PF00089">
    <property type="entry name" value="Trypsin"/>
    <property type="match status" value="2"/>
</dbReference>
<dbReference type="EMBL" id="CAJVCH010202680">
    <property type="protein sequence ID" value="CAG7730926.1"/>
    <property type="molecule type" value="Genomic_DNA"/>
</dbReference>
<sequence length="203" mass="22617">MQFLHITYSDVRLPAATSSKIFNGVDALEGEFPWRVYYEIPLKVACSGTIINKNWVLTAAHCLSLKFRILGLILVTQISNLCVFLISSVGLERFTKASLPVGICTTSTNATICEGDSGGSIDHKDDRGRYYAVGINSYGLSHCGSSDNFDVMVKIAMYLRWIEKHTGEKFCKKALVLMRYSKPRLQANFPAEQEILLTLMGCF</sequence>
<keyword evidence="3" id="KW-0812">Transmembrane</keyword>
<gene>
    <name evidence="5" type="ORF">AFUS01_LOCUS19539</name>
</gene>
<keyword evidence="3" id="KW-0472">Membrane</keyword>
<protein>
    <recommendedName>
        <fullName evidence="4">Peptidase S1 domain-containing protein</fullName>
    </recommendedName>
</protein>
<dbReference type="PROSITE" id="PS00134">
    <property type="entry name" value="TRYPSIN_HIS"/>
    <property type="match status" value="1"/>
</dbReference>
<dbReference type="PANTHER" id="PTHR24256">
    <property type="entry name" value="TRYPTASE-RELATED"/>
    <property type="match status" value="1"/>
</dbReference>
<dbReference type="PROSITE" id="PS50240">
    <property type="entry name" value="TRYPSIN_DOM"/>
    <property type="match status" value="1"/>
</dbReference>
<evidence type="ECO:0000256" key="2">
    <source>
        <dbReference type="ARBA" id="ARBA00024195"/>
    </source>
</evidence>
<dbReference type="OrthoDB" id="6380398at2759"/>
<reference evidence="5" key="1">
    <citation type="submission" date="2021-06" db="EMBL/GenBank/DDBJ databases">
        <authorList>
            <person name="Hodson N. C."/>
            <person name="Mongue J. A."/>
            <person name="Jaron S. K."/>
        </authorList>
    </citation>
    <scope>NUCLEOTIDE SEQUENCE</scope>
</reference>
<dbReference type="AlphaFoldDB" id="A0A8J2PBG9"/>